<reference evidence="17" key="1">
    <citation type="submission" date="2021-04" db="EMBL/GenBank/DDBJ databases">
        <authorList>
            <person name="Hornung B."/>
        </authorList>
    </citation>
    <scope>NUCLEOTIDE SEQUENCE</scope>
    <source>
        <strain evidence="17">G5G6</strain>
    </source>
</reference>
<evidence type="ECO:0000256" key="8">
    <source>
        <dbReference type="ARBA" id="ARBA00023287"/>
    </source>
</evidence>
<accession>A0A916J7M3</accession>
<dbReference type="PANTHER" id="PTHR30604">
    <property type="entry name" value="PROTEIN TRANSPORT PROTEIN HOFQ"/>
    <property type="match status" value="1"/>
</dbReference>
<dbReference type="Gene3D" id="2.60.40.3470">
    <property type="match status" value="1"/>
</dbReference>
<dbReference type="Pfam" id="PF11741">
    <property type="entry name" value="AMIN"/>
    <property type="match status" value="2"/>
</dbReference>
<comment type="subcellular location">
    <subcellularLocation>
        <location evidence="1 11">Cell outer membrane</location>
    </subcellularLocation>
</comment>
<evidence type="ECO:0000256" key="7">
    <source>
        <dbReference type="ARBA" id="ARBA00023237"/>
    </source>
</evidence>
<evidence type="ECO:0000256" key="1">
    <source>
        <dbReference type="ARBA" id="ARBA00004442"/>
    </source>
</evidence>
<gene>
    <name evidence="17" type="ORF">GTOL_12838</name>
</gene>
<dbReference type="InterPro" id="IPR004845">
    <property type="entry name" value="T2SS_GspD_CS"/>
</dbReference>
<dbReference type="InterPro" id="IPR005644">
    <property type="entry name" value="NolW-like"/>
</dbReference>
<dbReference type="GO" id="GO:0030420">
    <property type="term" value="P:establishment of competence for transformation"/>
    <property type="evidence" value="ECO:0007669"/>
    <property type="project" value="UniProtKB-KW"/>
</dbReference>
<keyword evidence="7" id="KW-0998">Cell outer membrane</keyword>
<dbReference type="PANTHER" id="PTHR30604:SF1">
    <property type="entry name" value="DNA UTILIZATION PROTEIN HOFQ"/>
    <property type="match status" value="1"/>
</dbReference>
<evidence type="ECO:0000259" key="15">
    <source>
        <dbReference type="Pfam" id="PF03958"/>
    </source>
</evidence>
<name>A0A916J7M3_9PROT</name>
<comment type="similarity">
    <text evidence="2">Belongs to the bacterial secretin family. PilQ subfamily.</text>
</comment>
<dbReference type="Pfam" id="PF00263">
    <property type="entry name" value="Secretin"/>
    <property type="match status" value="1"/>
</dbReference>
<dbReference type="GO" id="GO:0009279">
    <property type="term" value="C:cell outer membrane"/>
    <property type="evidence" value="ECO:0007669"/>
    <property type="project" value="UniProtKB-SubCell"/>
</dbReference>
<keyword evidence="5 13" id="KW-0732">Signal</keyword>
<feature type="compositionally biased region" description="Low complexity" evidence="12">
    <location>
        <begin position="438"/>
        <end position="450"/>
    </location>
</feature>
<feature type="domain" description="AMIN" evidence="16">
    <location>
        <begin position="59"/>
        <end position="139"/>
    </location>
</feature>
<comment type="function">
    <text evidence="9">Required for type IV pilus biogenesis and competence. Could function as a pore for exit of the pilus but also as a channel for entry of heme and antimicrobial agents and uptake of transforming DNA.</text>
</comment>
<feature type="domain" description="Type II/III secretion system secretin-like" evidence="14">
    <location>
        <begin position="588"/>
        <end position="742"/>
    </location>
</feature>
<evidence type="ECO:0000256" key="12">
    <source>
        <dbReference type="SAM" id="MobiDB-lite"/>
    </source>
</evidence>
<keyword evidence="4 11" id="KW-0813">Transport</keyword>
<feature type="chain" id="PRO_5036849328" description="Type IV pilus biogenesis and competence protein PilQ" evidence="13">
    <location>
        <begin position="31"/>
        <end position="749"/>
    </location>
</feature>
<evidence type="ECO:0000256" key="4">
    <source>
        <dbReference type="ARBA" id="ARBA00022448"/>
    </source>
</evidence>
<evidence type="ECO:0000256" key="5">
    <source>
        <dbReference type="ARBA" id="ARBA00022729"/>
    </source>
</evidence>
<dbReference type="Gene3D" id="3.30.1370.120">
    <property type="match status" value="1"/>
</dbReference>
<keyword evidence="8" id="KW-0178">Competence</keyword>
<evidence type="ECO:0000259" key="16">
    <source>
        <dbReference type="Pfam" id="PF11741"/>
    </source>
</evidence>
<keyword evidence="6" id="KW-0472">Membrane</keyword>
<dbReference type="InterPro" id="IPR021731">
    <property type="entry name" value="AMIN_dom"/>
</dbReference>
<dbReference type="EMBL" id="CAJQUM010000001">
    <property type="protein sequence ID" value="CAG4884955.1"/>
    <property type="molecule type" value="Genomic_DNA"/>
</dbReference>
<evidence type="ECO:0000259" key="14">
    <source>
        <dbReference type="Pfam" id="PF00263"/>
    </source>
</evidence>
<dbReference type="NCBIfam" id="TIGR02515">
    <property type="entry name" value="IV_pilus_PilQ"/>
    <property type="match status" value="1"/>
</dbReference>
<dbReference type="Pfam" id="PF03958">
    <property type="entry name" value="Secretin_N"/>
    <property type="match status" value="1"/>
</dbReference>
<proteinExistence type="inferred from homology"/>
<dbReference type="Gene3D" id="3.30.1370.130">
    <property type="match status" value="1"/>
</dbReference>
<feature type="signal peptide" evidence="13">
    <location>
        <begin position="1"/>
        <end position="30"/>
    </location>
</feature>
<dbReference type="PROSITE" id="PS00875">
    <property type="entry name" value="T2SP_D"/>
    <property type="match status" value="1"/>
</dbReference>
<evidence type="ECO:0000313" key="17">
    <source>
        <dbReference type="EMBL" id="CAG4884955.1"/>
    </source>
</evidence>
<keyword evidence="18" id="KW-1185">Reference proteome</keyword>
<evidence type="ECO:0000256" key="6">
    <source>
        <dbReference type="ARBA" id="ARBA00023136"/>
    </source>
</evidence>
<evidence type="ECO:0000256" key="10">
    <source>
        <dbReference type="ARBA" id="ARBA00025897"/>
    </source>
</evidence>
<dbReference type="RefSeq" id="WP_220636748.1">
    <property type="nucleotide sequence ID" value="NZ_CAJQUM010000001.1"/>
</dbReference>
<comment type="subunit">
    <text evidence="10">Homododecamer. Tetramer of trimer.</text>
</comment>
<evidence type="ECO:0000313" key="18">
    <source>
        <dbReference type="Proteomes" id="UP000742786"/>
    </source>
</evidence>
<dbReference type="Proteomes" id="UP000742786">
    <property type="component" value="Unassembled WGS sequence"/>
</dbReference>
<evidence type="ECO:0000256" key="11">
    <source>
        <dbReference type="RuleBase" id="RU004004"/>
    </source>
</evidence>
<dbReference type="InterPro" id="IPR001775">
    <property type="entry name" value="GspD/PilQ"/>
</dbReference>
<feature type="domain" description="AMIN" evidence="16">
    <location>
        <begin position="177"/>
        <end position="277"/>
    </location>
</feature>
<dbReference type="PRINTS" id="PR00811">
    <property type="entry name" value="BCTERIALGSPD"/>
</dbReference>
<comment type="caution">
    <text evidence="17">The sequence shown here is derived from an EMBL/GenBank/DDBJ whole genome shotgun (WGS) entry which is preliminary data.</text>
</comment>
<evidence type="ECO:0000256" key="2">
    <source>
        <dbReference type="ARBA" id="ARBA00006304"/>
    </source>
</evidence>
<dbReference type="InterPro" id="IPR038591">
    <property type="entry name" value="NolW-like_sf"/>
</dbReference>
<feature type="region of interest" description="Disordered" evidence="12">
    <location>
        <begin position="422"/>
        <end position="450"/>
    </location>
</feature>
<protein>
    <recommendedName>
        <fullName evidence="3">Type IV pilus biogenesis and competence protein PilQ</fullName>
    </recommendedName>
</protein>
<dbReference type="InterPro" id="IPR051808">
    <property type="entry name" value="Type_IV_pilus_biogenesis"/>
</dbReference>
<evidence type="ECO:0000256" key="3">
    <source>
        <dbReference type="ARBA" id="ARBA00014124"/>
    </source>
</evidence>
<dbReference type="GO" id="GO:0009306">
    <property type="term" value="P:protein secretion"/>
    <property type="evidence" value="ECO:0007669"/>
    <property type="project" value="InterPro"/>
</dbReference>
<organism evidence="17 18">
    <name type="scientific">Georgfuchsia toluolica</name>
    <dbReference type="NCBI Taxonomy" id="424218"/>
    <lineage>
        <taxon>Bacteria</taxon>
        <taxon>Pseudomonadati</taxon>
        <taxon>Pseudomonadota</taxon>
        <taxon>Betaproteobacteria</taxon>
        <taxon>Nitrosomonadales</taxon>
        <taxon>Sterolibacteriaceae</taxon>
        <taxon>Georgfuchsia</taxon>
    </lineage>
</organism>
<sequence length="749" mass="78790">MIQKRRLIGGLCAAFLFALGIATTTCRAVAAEEGANAAAVTSNAIEKIEASAISGQTLLKVTLRQPLANLPSSFTVSSPPRIAFDFLDTANASGNNSKKVSLSDLQSINIVQAGGRTRLVLNLNRPSRYEARLDGSVLYISLGGAAASMAATSGAGKPRNAAAVAGRSSGEGNSIQNVDFRAESSDVARINIDLSDPNPLIDVKRQGSSLVLLLQSVKLPDRLARRLDVRDFGTPVVSATTTALGQGTQVVIVGRGDWDYNVTQLDTSVKIEVRRVVNDPSSLTSAKEIQGKTVSFNFTQPVPVSQMIGIFQDITGLNFVIMPGVSGEIERLKMENTPVETAIDVINRMYGLSMRRYGNLVVVGKATDLAKYEKEAHDLSVARQDAAPIEQESIKVRYRPAAEIVAALTGIPLASNAGSGGNTYGTGSTVPSQGSGNQAQSSPSGAPAPGKSIISARGSIAFDEVTNTIFVEETRAQLNKIRERVAALDLPIKQVMIEARIVSVTKDFSRTLGSKLSFIANPSNATLSGTLASSPNAPPGITSTYGPGRQTILNGGFNASAGANSSDIMLSLLNSSQTRLLQLELSASETDGSSKSIASPKILTQDGRKATITDGQTLFYQLQGGTAGPTTVSVDAATKLDVTPQIGSDGKVQLKLEVNKGGVGTVTTNAGPSVAKQEIKTNVVVENGGTLMLGGVFTEQESDATTQVPLLGDIPYLGWLFKQKAKNRTRSELLIFLTPRIVTEELTLQ</sequence>
<dbReference type="AlphaFoldDB" id="A0A916J7M3"/>
<dbReference type="InterPro" id="IPR004846">
    <property type="entry name" value="T2SS/T3SS_dom"/>
</dbReference>
<feature type="domain" description="NolW-like" evidence="15">
    <location>
        <begin position="393"/>
        <end position="494"/>
    </location>
</feature>
<dbReference type="Gene3D" id="2.60.40.3500">
    <property type="match status" value="1"/>
</dbReference>
<dbReference type="InterPro" id="IPR013355">
    <property type="entry name" value="Pilus_4_PilQ"/>
</dbReference>
<evidence type="ECO:0000256" key="9">
    <source>
        <dbReference type="ARBA" id="ARBA00024678"/>
    </source>
</evidence>
<evidence type="ECO:0000256" key="13">
    <source>
        <dbReference type="SAM" id="SignalP"/>
    </source>
</evidence>